<accession>A0A2C5ZNM6</accession>
<organism evidence="2 3">
    <name type="scientific">Ophiocordyceps australis</name>
    <dbReference type="NCBI Taxonomy" id="1399860"/>
    <lineage>
        <taxon>Eukaryota</taxon>
        <taxon>Fungi</taxon>
        <taxon>Dikarya</taxon>
        <taxon>Ascomycota</taxon>
        <taxon>Pezizomycotina</taxon>
        <taxon>Sordariomycetes</taxon>
        <taxon>Hypocreomycetidae</taxon>
        <taxon>Hypocreales</taxon>
        <taxon>Ophiocordycipitaceae</taxon>
        <taxon>Ophiocordyceps</taxon>
    </lineage>
</organism>
<name>A0A2C5ZNM6_9HYPO</name>
<dbReference type="OrthoDB" id="5425661at2759"/>
<keyword evidence="3" id="KW-1185">Reference proteome</keyword>
<gene>
    <name evidence="2" type="ORF">CDD82_820</name>
</gene>
<dbReference type="AlphaFoldDB" id="A0A2C5ZNM6"/>
<feature type="region of interest" description="Disordered" evidence="1">
    <location>
        <begin position="1"/>
        <end position="84"/>
    </location>
</feature>
<comment type="caution">
    <text evidence="2">The sequence shown here is derived from an EMBL/GenBank/DDBJ whole genome shotgun (WGS) entry which is preliminary data.</text>
</comment>
<protein>
    <submittedName>
        <fullName evidence="2">Uncharacterized protein</fullName>
    </submittedName>
</protein>
<sequence>MPQDKKPSSFVPVPRPLRGKTASQPATATTDGGNTLDRWLNESVHDQPFNNVASVRPTWTKQESSQSTQHTSSSTRCHKGDSKC</sequence>
<evidence type="ECO:0000256" key="1">
    <source>
        <dbReference type="SAM" id="MobiDB-lite"/>
    </source>
</evidence>
<proteinExistence type="predicted"/>
<dbReference type="Proteomes" id="UP000224854">
    <property type="component" value="Unassembled WGS sequence"/>
</dbReference>
<dbReference type="EMBL" id="NJEU01000121">
    <property type="protein sequence ID" value="PHH81430.1"/>
    <property type="molecule type" value="Genomic_DNA"/>
</dbReference>
<feature type="compositionally biased region" description="Polar residues" evidence="1">
    <location>
        <begin position="21"/>
        <end position="33"/>
    </location>
</feature>
<reference evidence="2 3" key="1">
    <citation type="submission" date="2017-06" db="EMBL/GenBank/DDBJ databases">
        <title>Ant-infecting Ophiocordyceps genomes reveal a high diversity of potential behavioral manipulation genes and a possible major role for enterotoxins.</title>
        <authorList>
            <person name="De Bekker C."/>
            <person name="Evans H.C."/>
            <person name="Brachmann A."/>
            <person name="Hughes D.P."/>
        </authorList>
    </citation>
    <scope>NUCLEOTIDE SEQUENCE [LARGE SCALE GENOMIC DNA]</scope>
    <source>
        <strain evidence="2 3">1348a</strain>
    </source>
</reference>
<feature type="compositionally biased region" description="Polar residues" evidence="1">
    <location>
        <begin position="48"/>
        <end position="61"/>
    </location>
</feature>
<feature type="compositionally biased region" description="Low complexity" evidence="1">
    <location>
        <begin position="62"/>
        <end position="75"/>
    </location>
</feature>
<evidence type="ECO:0000313" key="3">
    <source>
        <dbReference type="Proteomes" id="UP000224854"/>
    </source>
</evidence>
<evidence type="ECO:0000313" key="2">
    <source>
        <dbReference type="EMBL" id="PHH81430.1"/>
    </source>
</evidence>